<protein>
    <recommendedName>
        <fullName evidence="2">F-box domain-containing protein</fullName>
    </recommendedName>
</protein>
<dbReference type="InterPro" id="IPR001810">
    <property type="entry name" value="F-box_dom"/>
</dbReference>
<feature type="domain" description="F-box" evidence="2">
    <location>
        <begin position="60"/>
        <end position="106"/>
    </location>
</feature>
<dbReference type="OrthoDB" id="3219396at2759"/>
<dbReference type="SUPFAM" id="SSF81383">
    <property type="entry name" value="F-box domain"/>
    <property type="match status" value="1"/>
</dbReference>
<keyword evidence="4" id="KW-1185">Reference proteome</keyword>
<accession>A0A8H5BHH1</accession>
<dbReference type="Proteomes" id="UP000541558">
    <property type="component" value="Unassembled WGS sequence"/>
</dbReference>
<evidence type="ECO:0000313" key="4">
    <source>
        <dbReference type="Proteomes" id="UP000541558"/>
    </source>
</evidence>
<dbReference type="InterPro" id="IPR036047">
    <property type="entry name" value="F-box-like_dom_sf"/>
</dbReference>
<organism evidence="3 4">
    <name type="scientific">Ephemerocybe angulata</name>
    <dbReference type="NCBI Taxonomy" id="980116"/>
    <lineage>
        <taxon>Eukaryota</taxon>
        <taxon>Fungi</taxon>
        <taxon>Dikarya</taxon>
        <taxon>Basidiomycota</taxon>
        <taxon>Agaricomycotina</taxon>
        <taxon>Agaricomycetes</taxon>
        <taxon>Agaricomycetidae</taxon>
        <taxon>Agaricales</taxon>
        <taxon>Agaricineae</taxon>
        <taxon>Psathyrellaceae</taxon>
        <taxon>Ephemerocybe</taxon>
    </lineage>
</organism>
<evidence type="ECO:0000256" key="1">
    <source>
        <dbReference type="SAM" id="MobiDB-lite"/>
    </source>
</evidence>
<evidence type="ECO:0000259" key="2">
    <source>
        <dbReference type="PROSITE" id="PS50181"/>
    </source>
</evidence>
<name>A0A8H5BHH1_9AGAR</name>
<dbReference type="PROSITE" id="PS50181">
    <property type="entry name" value="FBOX"/>
    <property type="match status" value="1"/>
</dbReference>
<feature type="compositionally biased region" description="Basic and acidic residues" evidence="1">
    <location>
        <begin position="670"/>
        <end position="680"/>
    </location>
</feature>
<gene>
    <name evidence="3" type="ORF">D9611_005544</name>
</gene>
<reference evidence="3 4" key="1">
    <citation type="journal article" date="2020" name="ISME J.">
        <title>Uncovering the hidden diversity of litter-decomposition mechanisms in mushroom-forming fungi.</title>
        <authorList>
            <person name="Floudas D."/>
            <person name="Bentzer J."/>
            <person name="Ahren D."/>
            <person name="Johansson T."/>
            <person name="Persson P."/>
            <person name="Tunlid A."/>
        </authorList>
    </citation>
    <scope>NUCLEOTIDE SEQUENCE [LARGE SCALE GENOMIC DNA]</scope>
    <source>
        <strain evidence="3 4">CBS 175.51</strain>
    </source>
</reference>
<comment type="caution">
    <text evidence="3">The sequence shown here is derived from an EMBL/GenBank/DDBJ whole genome shotgun (WGS) entry which is preliminary data.</text>
</comment>
<evidence type="ECO:0000313" key="3">
    <source>
        <dbReference type="EMBL" id="KAF5323417.1"/>
    </source>
</evidence>
<sequence>MTDFVLMPGAPPPSTWLDVPSTLPSIIMPKVDEALSALDAFVPGVLKERFYRQALVGSPISKILNIPDVWIDNILVYFAVEDILALRRTCKDYYFLTHEPIIWKRFLNRMNFPLPPFRPTLRYSMSIADFEIEQLVTQAITVDDNWRSSNPRIFDKKTLFTGMVVNDLFLVPGGRFLLASLMDRTKPKRPGRVKCFLYLYILDHPFGPHAVCRIETFTRAYNLRAKFCRVRRGEDGMVITYNRRKPKQPQPKTLFDEDFSCEFEHKIDIPGGFDYNIAVLYLNMNLVEWITQPDFNHASPMYTQLLRGIPNPFRELGMANSGHEFTQTDIIYFRERHWLVSINLPHEVHFMNIMNPKEHTIMICQPHSEYRQAAYRIRAFRVYPEQNDMVLIRTCCPVPGGDEIHLVEWHPLPQLNGVVQVACTTRYTFTEKKVRRFTISDLGAPNRRKLYMDHPLPNHTRGPPPPVSIYIETEDPHGVQHHSIFPVQEWHIPTPEKPEGWFSYKFNHTSYCMSVHVCDPHRPKILPGSQRALMCVIKGDDKTATPKLVNIKRYVPPEGAGHEYFPDPDVKEEDKEFPVTRKGGRVPFKPKGVYKAFAEAGELVEELNAQGGLRAIAWDESTGRICIASDKKDEIQILDTAYTKLPDGNTEEWRRRRRWLRHELELQAEVRRSQDPRTYEKAPQASVPMDVDP</sequence>
<feature type="region of interest" description="Disordered" evidence="1">
    <location>
        <begin position="670"/>
        <end position="693"/>
    </location>
</feature>
<proteinExistence type="predicted"/>
<dbReference type="AlphaFoldDB" id="A0A8H5BHH1"/>
<dbReference type="EMBL" id="JAACJK010000166">
    <property type="protein sequence ID" value="KAF5323417.1"/>
    <property type="molecule type" value="Genomic_DNA"/>
</dbReference>